<dbReference type="InterPro" id="IPR009091">
    <property type="entry name" value="RCC1/BLIP-II"/>
</dbReference>
<dbReference type="SUPFAM" id="SSF50985">
    <property type="entry name" value="RCC1/BLIP-II"/>
    <property type="match status" value="1"/>
</dbReference>
<dbReference type="PANTHER" id="PTHR45982">
    <property type="entry name" value="REGULATOR OF CHROMOSOME CONDENSATION"/>
    <property type="match status" value="1"/>
</dbReference>
<name>A0A879R2Z9_9CAUD</name>
<proteinExistence type="predicted"/>
<dbReference type="PANTHER" id="PTHR45982:SF1">
    <property type="entry name" value="REGULATOR OF CHROMOSOME CONDENSATION"/>
    <property type="match status" value="1"/>
</dbReference>
<evidence type="ECO:0000313" key="5">
    <source>
        <dbReference type="Proteomes" id="UP000664915"/>
    </source>
</evidence>
<organism evidence="4 5">
    <name type="scientific">Synechococcus phage S-SRM01</name>
    <dbReference type="NCBI Taxonomy" id="2781608"/>
    <lineage>
        <taxon>Viruses</taxon>
        <taxon>Duplodnaviria</taxon>
        <taxon>Heunggongvirae</taxon>
        <taxon>Uroviricota</taxon>
        <taxon>Caudoviricetes</taxon>
        <taxon>Pantevenvirales</taxon>
        <taxon>Kyanoviridae</taxon>
        <taxon>Serangoonvirus</taxon>
        <taxon>Serangoonvirus essarone</taxon>
    </lineage>
</organism>
<dbReference type="GO" id="GO:0005085">
    <property type="term" value="F:guanyl-nucleotide exchange factor activity"/>
    <property type="evidence" value="ECO:0007669"/>
    <property type="project" value="TreeGrafter"/>
</dbReference>
<dbReference type="Pfam" id="PF00415">
    <property type="entry name" value="RCC1"/>
    <property type="match status" value="1"/>
</dbReference>
<dbReference type="InterPro" id="IPR051553">
    <property type="entry name" value="Ran_GTPase-activating"/>
</dbReference>
<dbReference type="EMBL" id="MW015081">
    <property type="protein sequence ID" value="QPX48309.1"/>
    <property type="molecule type" value="Genomic_DNA"/>
</dbReference>
<protein>
    <recommendedName>
        <fullName evidence="3">RCC1-like domain-containing protein</fullName>
    </recommendedName>
</protein>
<keyword evidence="5" id="KW-1185">Reference proteome</keyword>
<dbReference type="Proteomes" id="UP000664915">
    <property type="component" value="Segment"/>
</dbReference>
<evidence type="ECO:0000256" key="1">
    <source>
        <dbReference type="ARBA" id="ARBA00022658"/>
    </source>
</evidence>
<keyword evidence="1" id="KW-0344">Guanine-nucleotide releasing factor</keyword>
<dbReference type="PRINTS" id="PR00633">
    <property type="entry name" value="RCCNDNSATION"/>
</dbReference>
<dbReference type="InterPro" id="IPR058923">
    <property type="entry name" value="RCC1-like_dom"/>
</dbReference>
<reference evidence="4" key="1">
    <citation type="submission" date="2020-09" db="EMBL/GenBank/DDBJ databases">
        <authorList>
            <person name="Zhang D."/>
            <person name="Hatherill J.R."/>
            <person name="Ramirez J.F."/>
            <person name="Edinger B."/>
            <person name="Balarin R."/>
            <person name="Sullivan A."/>
            <person name="Humpal K.M."/>
            <person name="Guseva A."/>
            <person name="Butela K.A."/>
            <person name="Garlena R.A."/>
            <person name="Russell D.A."/>
            <person name="Pope W.H."/>
            <person name="Jacobs-Sera D."/>
            <person name="Hatfull G.F."/>
        </authorList>
    </citation>
    <scope>NUCLEOTIDE SEQUENCE</scope>
</reference>
<evidence type="ECO:0000259" key="3">
    <source>
        <dbReference type="Pfam" id="PF25390"/>
    </source>
</evidence>
<keyword evidence="2" id="KW-0677">Repeat</keyword>
<dbReference type="InterPro" id="IPR000408">
    <property type="entry name" value="Reg_chr_condens"/>
</dbReference>
<dbReference type="GeneID" id="77946514"/>
<dbReference type="KEGG" id="vg:77946514"/>
<accession>A0A879R2Z9</accession>
<dbReference type="Gene3D" id="2.130.10.30">
    <property type="entry name" value="Regulator of chromosome condensation 1/beta-lactamase-inhibitor protein II"/>
    <property type="match status" value="3"/>
</dbReference>
<dbReference type="PROSITE" id="PS00626">
    <property type="entry name" value="RCC1_2"/>
    <property type="match status" value="2"/>
</dbReference>
<dbReference type="PROSITE" id="PS50012">
    <property type="entry name" value="RCC1_3"/>
    <property type="match status" value="7"/>
</dbReference>
<sequence>MPTFYNYTENGVVYSFDDVFVPADAFRQGNLWVWGRNNFGQLGDNTTTNRSTPVTTLAGGANWKQVACGGSHTAAIKTDGTIWTWGLNSQGQLGDNTTTWRSTPVTTFAGGTNWKQVACGNNYTAAIKTDGTLWTWGVNFNGQLGDNTATLRNIPVTTFAGGTNWKQVACGQFQTSAIKTDGTLWTWGRNNYGQLGDNTSGTDKFTPVTTFAGGTNWKQLASGSVHIAAIKTDGTLWIWGRNNFGQLGDNTKTDRSTPVTTFAGEANWKQVACGGLHTAAIKTDGTLWDWGYNNPGQLGDNTTTSRCTPVTTFAGGTNWKQVANGNGVGFNAAIKTDGTLWIWGSNAYGQIGDNTSGSNRLTPVTTFAGGTNWKQVAGGYDHTLAFTYIDDYQ</sequence>
<evidence type="ECO:0000256" key="2">
    <source>
        <dbReference type="ARBA" id="ARBA00022737"/>
    </source>
</evidence>
<dbReference type="RefSeq" id="YP_010670319.1">
    <property type="nucleotide sequence ID" value="NC_070963.1"/>
</dbReference>
<evidence type="ECO:0000313" key="4">
    <source>
        <dbReference type="EMBL" id="QPX48309.1"/>
    </source>
</evidence>
<dbReference type="Pfam" id="PF25390">
    <property type="entry name" value="WD40_RLD"/>
    <property type="match status" value="1"/>
</dbReference>
<feature type="domain" description="RCC1-like" evidence="3">
    <location>
        <begin position="28"/>
        <end position="323"/>
    </location>
</feature>